<dbReference type="EMBL" id="JAYMYQ010000003">
    <property type="protein sequence ID" value="KAK7344614.1"/>
    <property type="molecule type" value="Genomic_DNA"/>
</dbReference>
<dbReference type="Proteomes" id="UP001367508">
    <property type="component" value="Unassembled WGS sequence"/>
</dbReference>
<name>A0AAN9QQS6_CANGL</name>
<feature type="domain" description="Spatacsin C-terminal" evidence="1">
    <location>
        <begin position="71"/>
        <end position="184"/>
    </location>
</feature>
<dbReference type="Pfam" id="PF14649">
    <property type="entry name" value="Spatacsin_C"/>
    <property type="match status" value="1"/>
</dbReference>
<reference evidence="2 3" key="1">
    <citation type="submission" date="2024-01" db="EMBL/GenBank/DDBJ databases">
        <title>The genomes of 5 underutilized Papilionoideae crops provide insights into root nodulation and disease resistanc.</title>
        <authorList>
            <person name="Jiang F."/>
        </authorList>
    </citation>
    <scope>NUCLEOTIDE SEQUENCE [LARGE SCALE GENOMIC DNA]</scope>
    <source>
        <strain evidence="2">LVBAO_FW01</strain>
        <tissue evidence="2">Leaves</tissue>
    </source>
</reference>
<dbReference type="InterPro" id="IPR028103">
    <property type="entry name" value="Spatacsin"/>
</dbReference>
<dbReference type="InterPro" id="IPR028107">
    <property type="entry name" value="Spatacsin_C_dom"/>
</dbReference>
<keyword evidence="3" id="KW-1185">Reference proteome</keyword>
<evidence type="ECO:0000259" key="1">
    <source>
        <dbReference type="Pfam" id="PF14649"/>
    </source>
</evidence>
<dbReference type="GO" id="GO:0005737">
    <property type="term" value="C:cytoplasm"/>
    <property type="evidence" value="ECO:0007669"/>
    <property type="project" value="TreeGrafter"/>
</dbReference>
<evidence type="ECO:0000313" key="2">
    <source>
        <dbReference type="EMBL" id="KAK7344614.1"/>
    </source>
</evidence>
<protein>
    <recommendedName>
        <fullName evidence="1">Spatacsin C-terminal domain-containing protein</fullName>
    </recommendedName>
</protein>
<evidence type="ECO:0000313" key="3">
    <source>
        <dbReference type="Proteomes" id="UP001367508"/>
    </source>
</evidence>
<dbReference type="PANTHER" id="PTHR13650:SF0">
    <property type="entry name" value="SPATACSIN"/>
    <property type="match status" value="1"/>
</dbReference>
<dbReference type="PANTHER" id="PTHR13650">
    <property type="entry name" value="SPATACSIN"/>
    <property type="match status" value="1"/>
</dbReference>
<sequence>MLAASIAQILGESFLKGVLATHHGGYMNSQKEEGPAPLLWRFSDFLKWAEPCSSKPEIGHILMPLVNIGLEIPHACEVELVIRSHHFYKSSACLDGVDDLVALAGTRVEAYDLEGDFPCLALGILIENGQLNLLLHKYSATADTNTGTAEVARGFRRVVLTSLKHFNLNDLEAFALVYKHLDMKQ</sequence>
<comment type="caution">
    <text evidence="2">The sequence shown here is derived from an EMBL/GenBank/DDBJ whole genome shotgun (WGS) entry which is preliminary data.</text>
</comment>
<proteinExistence type="predicted"/>
<accession>A0AAN9QQS6</accession>
<gene>
    <name evidence="2" type="ORF">VNO77_14427</name>
</gene>
<dbReference type="AlphaFoldDB" id="A0AAN9QQS6"/>
<organism evidence="2 3">
    <name type="scientific">Canavalia gladiata</name>
    <name type="common">Sword bean</name>
    <name type="synonym">Dolichos gladiatus</name>
    <dbReference type="NCBI Taxonomy" id="3824"/>
    <lineage>
        <taxon>Eukaryota</taxon>
        <taxon>Viridiplantae</taxon>
        <taxon>Streptophyta</taxon>
        <taxon>Embryophyta</taxon>
        <taxon>Tracheophyta</taxon>
        <taxon>Spermatophyta</taxon>
        <taxon>Magnoliopsida</taxon>
        <taxon>eudicotyledons</taxon>
        <taxon>Gunneridae</taxon>
        <taxon>Pentapetalae</taxon>
        <taxon>rosids</taxon>
        <taxon>fabids</taxon>
        <taxon>Fabales</taxon>
        <taxon>Fabaceae</taxon>
        <taxon>Papilionoideae</taxon>
        <taxon>50 kb inversion clade</taxon>
        <taxon>NPAAA clade</taxon>
        <taxon>indigoferoid/millettioid clade</taxon>
        <taxon>Phaseoleae</taxon>
        <taxon>Canavalia</taxon>
    </lineage>
</organism>